<feature type="coiled-coil region" evidence="4">
    <location>
        <begin position="286"/>
        <end position="387"/>
    </location>
</feature>
<reference evidence="6 7" key="1">
    <citation type="journal article" date="2017" name="Curr. Biol.">
        <title>The Evolution of Venom by Co-option of Single-Copy Genes.</title>
        <authorList>
            <person name="Martinson E.O."/>
            <person name="Mrinalini"/>
            <person name="Kelkar Y.D."/>
            <person name="Chang C.H."/>
            <person name="Werren J.H."/>
        </authorList>
    </citation>
    <scope>NUCLEOTIDE SEQUENCE [LARGE SCALE GENOMIC DNA]</scope>
    <source>
        <strain evidence="6 7">Alberta</strain>
        <tissue evidence="6">Whole body</tissue>
    </source>
</reference>
<dbReference type="GO" id="GO:0005813">
    <property type="term" value="C:centrosome"/>
    <property type="evidence" value="ECO:0007669"/>
    <property type="project" value="TreeGrafter"/>
</dbReference>
<organism evidence="6 7">
    <name type="scientific">Trichomalopsis sarcophagae</name>
    <dbReference type="NCBI Taxonomy" id="543379"/>
    <lineage>
        <taxon>Eukaryota</taxon>
        <taxon>Metazoa</taxon>
        <taxon>Ecdysozoa</taxon>
        <taxon>Arthropoda</taxon>
        <taxon>Hexapoda</taxon>
        <taxon>Insecta</taxon>
        <taxon>Pterygota</taxon>
        <taxon>Neoptera</taxon>
        <taxon>Endopterygota</taxon>
        <taxon>Hymenoptera</taxon>
        <taxon>Apocrita</taxon>
        <taxon>Proctotrupomorpha</taxon>
        <taxon>Chalcidoidea</taxon>
        <taxon>Pteromalidae</taxon>
        <taxon>Pteromalinae</taxon>
        <taxon>Trichomalopsis</taxon>
    </lineage>
</organism>
<dbReference type="GO" id="GO:0045724">
    <property type="term" value="P:positive regulation of cilium assembly"/>
    <property type="evidence" value="ECO:0007669"/>
    <property type="project" value="TreeGrafter"/>
</dbReference>
<feature type="compositionally biased region" description="Basic and acidic residues" evidence="5">
    <location>
        <begin position="35"/>
        <end position="45"/>
    </location>
</feature>
<dbReference type="SUPFAM" id="SSF57997">
    <property type="entry name" value="Tropomyosin"/>
    <property type="match status" value="1"/>
</dbReference>
<evidence type="ECO:0000256" key="3">
    <source>
        <dbReference type="ARBA" id="ARBA00023054"/>
    </source>
</evidence>
<dbReference type="EMBL" id="NNAY01004519">
    <property type="protein sequence ID" value="OXU17777.1"/>
    <property type="molecule type" value="Genomic_DNA"/>
</dbReference>
<dbReference type="PANTHER" id="PTHR31259:SF3">
    <property type="entry name" value="ENDOSOME-ASSOCIATED-TRAFFICKING REGULATOR 1"/>
    <property type="match status" value="1"/>
</dbReference>
<comment type="caution">
    <text evidence="6">The sequence shown here is derived from an EMBL/GenBank/DDBJ whole genome shotgun (WGS) entry which is preliminary data.</text>
</comment>
<keyword evidence="3 4" id="KW-0175">Coiled coil</keyword>
<dbReference type="Proteomes" id="UP000215335">
    <property type="component" value="Unassembled WGS sequence"/>
</dbReference>
<proteinExistence type="inferred from homology"/>
<feature type="compositionally biased region" description="Low complexity" evidence="5">
    <location>
        <begin position="1"/>
        <end position="11"/>
    </location>
</feature>
<sequence>MFPSSSSASSADEAEVPATAELESSSGARPRKPRTPSDEWKDKAKTKPWRKGKSSTRREESLFSLKQFLKNDNQTNHQFAGARPKVYESQSRTPEPSENHDKGKYPRNPTELPDFVQDHLVIEQCFLGDKASSNMASVEVDNLPDFALNSVEQRHIRYLKSHSAPCDRWKKNSEGSGDLSFDLTDHLDKGPSNSPHPSSLDLPKLDVIDGESADVPESLGFPFDLQILRGTESNVNADVAANHPLPEGIPNTTKLLPDFLSDAPIRTRGTPMSDRPDCSSSSDSMNQWLSMENERLRNELQIARRQASERSLRIETLEAELLSRGQSDHTESANFEKAMEQVEDNLKRSTKRAINAESTVASLKKEIDSLSIEIMMLQTENRELRAAMGVESNGCRNTNPDRRIRRLADDLRLAASTAEVSLRQLMSGVNNLRVLASALENVDKIEDRTKDFLPDFDEDNAAGPALLAVSSSYEA</sequence>
<evidence type="ECO:0000256" key="1">
    <source>
        <dbReference type="ARBA" id="ARBA00007791"/>
    </source>
</evidence>
<dbReference type="GO" id="GO:0055037">
    <property type="term" value="C:recycling endosome"/>
    <property type="evidence" value="ECO:0007669"/>
    <property type="project" value="TreeGrafter"/>
</dbReference>
<dbReference type="GO" id="GO:0005769">
    <property type="term" value="C:early endosome"/>
    <property type="evidence" value="ECO:0007669"/>
    <property type="project" value="TreeGrafter"/>
</dbReference>
<evidence type="ECO:0000313" key="7">
    <source>
        <dbReference type="Proteomes" id="UP000215335"/>
    </source>
</evidence>
<dbReference type="GO" id="GO:0030496">
    <property type="term" value="C:midbody"/>
    <property type="evidence" value="ECO:0007669"/>
    <property type="project" value="TreeGrafter"/>
</dbReference>
<name>A0A232EHC7_9HYME</name>
<evidence type="ECO:0000256" key="5">
    <source>
        <dbReference type="SAM" id="MobiDB-lite"/>
    </source>
</evidence>
<feature type="region of interest" description="Disordered" evidence="5">
    <location>
        <begin position="167"/>
        <end position="202"/>
    </location>
</feature>
<feature type="region of interest" description="Disordered" evidence="5">
    <location>
        <begin position="1"/>
        <end position="112"/>
    </location>
</feature>
<dbReference type="InterPro" id="IPR026757">
    <property type="entry name" value="ENTR1"/>
</dbReference>
<accession>A0A232EHC7</accession>
<feature type="compositionally biased region" description="Basic residues" evidence="5">
    <location>
        <begin position="46"/>
        <end position="55"/>
    </location>
</feature>
<dbReference type="GO" id="GO:0036064">
    <property type="term" value="C:ciliary basal body"/>
    <property type="evidence" value="ECO:0007669"/>
    <property type="project" value="TreeGrafter"/>
</dbReference>
<feature type="compositionally biased region" description="Basic and acidic residues" evidence="5">
    <location>
        <begin position="95"/>
        <end position="104"/>
    </location>
</feature>
<dbReference type="PANTHER" id="PTHR31259">
    <property type="entry name" value="ENDOSOME-ASSOCIATED TRAFFICKING REGULATOR 1"/>
    <property type="match status" value="1"/>
</dbReference>
<dbReference type="GO" id="GO:1903566">
    <property type="term" value="P:positive regulation of protein localization to cilium"/>
    <property type="evidence" value="ECO:0007669"/>
    <property type="project" value="TreeGrafter"/>
</dbReference>
<dbReference type="AlphaFoldDB" id="A0A232EHC7"/>
<protein>
    <recommendedName>
        <fullName evidence="2">Endosome-associated-trafficking regulator 1</fullName>
    </recommendedName>
</protein>
<gene>
    <name evidence="6" type="ORF">TSAR_011353</name>
</gene>
<dbReference type="OrthoDB" id="6499155at2759"/>
<comment type="similarity">
    <text evidence="1">Belongs to the ENTR1 family.</text>
</comment>
<evidence type="ECO:0000313" key="6">
    <source>
        <dbReference type="EMBL" id="OXU17777.1"/>
    </source>
</evidence>
<evidence type="ECO:0000256" key="2">
    <source>
        <dbReference type="ARBA" id="ARBA00016007"/>
    </source>
</evidence>
<evidence type="ECO:0000256" key="4">
    <source>
        <dbReference type="SAM" id="Coils"/>
    </source>
</evidence>
<keyword evidence="7" id="KW-1185">Reference proteome</keyword>
<dbReference type="GO" id="GO:0032465">
    <property type="term" value="P:regulation of cytokinesis"/>
    <property type="evidence" value="ECO:0007669"/>
    <property type="project" value="TreeGrafter"/>
</dbReference>